<evidence type="ECO:0008006" key="3">
    <source>
        <dbReference type="Google" id="ProtNLM"/>
    </source>
</evidence>
<dbReference type="SUPFAM" id="SSF69304">
    <property type="entry name" value="Tricorn protease N-terminal domain"/>
    <property type="match status" value="1"/>
</dbReference>
<proteinExistence type="predicted"/>
<dbReference type="EMBL" id="SOIP01000315">
    <property type="protein sequence ID" value="TET80633.1"/>
    <property type="molecule type" value="Genomic_DNA"/>
</dbReference>
<evidence type="ECO:0000313" key="1">
    <source>
        <dbReference type="EMBL" id="TET80633.1"/>
    </source>
</evidence>
<organism evidence="1 2">
    <name type="scientific">candidate division TA06 bacterium</name>
    <dbReference type="NCBI Taxonomy" id="2250710"/>
    <lineage>
        <taxon>Bacteria</taxon>
        <taxon>Bacteria division TA06</taxon>
    </lineage>
</organism>
<dbReference type="InterPro" id="IPR015943">
    <property type="entry name" value="WD40/YVTN_repeat-like_dom_sf"/>
</dbReference>
<dbReference type="Gene3D" id="2.130.10.10">
    <property type="entry name" value="YVTN repeat-like/Quinoprotein amine dehydrogenase"/>
    <property type="match status" value="1"/>
</dbReference>
<dbReference type="Proteomes" id="UP000315534">
    <property type="component" value="Unassembled WGS sequence"/>
</dbReference>
<reference evidence="1 2" key="1">
    <citation type="submission" date="2019-03" db="EMBL/GenBank/DDBJ databases">
        <title>Metabolic potential of uncultured bacteria and archaea associated with petroleum seepage in deep-sea sediments.</title>
        <authorList>
            <person name="Dong X."/>
            <person name="Hubert C."/>
        </authorList>
    </citation>
    <scope>NUCLEOTIDE SEQUENCE [LARGE SCALE GENOMIC DNA]</scope>
    <source>
        <strain evidence="1">E29_bin36</strain>
    </source>
</reference>
<comment type="caution">
    <text evidence="1">The sequence shown here is derived from an EMBL/GenBank/DDBJ whole genome shotgun (WGS) entry which is preliminary data.</text>
</comment>
<sequence>MNRARLALTAGISTALVFLSLLGISVAKWGKDYRKQTYSIRLVWKTSGEEKLFSGEEGFPPQKIKEELERNDAPEEDKEWLLNALRIIPVRKERVLYTNDGKAIDLPKDDLLRWVIVTSKNNKYLMLCPRRWDWEGRLALSGRARNNPQAKRDWEKYQRQEKESAFILMDYGGNEVWRRIAMPRGIYVSDDAKTVVATHIGMLTRSVSFHDFYDDKGEKVGVSRFPYFTDGPADLSADGRRFVVVGMYTEGRYIGLAGYNRRGKELWERRVKGSHRGNVCVSNDGSLTSVPVRERSYLLDRKGNVIGQLDIPKVAYQAFSTDADYLLLLSRKGLHFATTRPLEILWSYRPDHDVRYLGAAAILSNKELVAGTVITSSPPHKLDVCIFGNGRILDTILTLEGKKATLLSSPNGRFLVVSSGTLLAAYDIR</sequence>
<dbReference type="AlphaFoldDB" id="A0A523XMV6"/>
<accession>A0A523XMV6</accession>
<protein>
    <recommendedName>
        <fullName evidence="3">WD40 repeat domain-containing protein</fullName>
    </recommendedName>
</protein>
<evidence type="ECO:0000313" key="2">
    <source>
        <dbReference type="Proteomes" id="UP000315534"/>
    </source>
</evidence>
<name>A0A523XMV6_UNCT6</name>
<gene>
    <name evidence="1" type="ORF">E3J38_05260</name>
</gene>